<protein>
    <submittedName>
        <fullName evidence="4">DUF4974 domain-containing protein</fullName>
    </submittedName>
</protein>
<dbReference type="PANTHER" id="PTHR30273">
    <property type="entry name" value="PERIPLASMIC SIGNAL SENSOR AND SIGMA FACTOR ACTIVATOR FECR-RELATED"/>
    <property type="match status" value="1"/>
</dbReference>
<organism evidence="4 5">
    <name type="scientific">Flagellimonas algicola</name>
    <dbReference type="NCBI Taxonomy" id="2583815"/>
    <lineage>
        <taxon>Bacteria</taxon>
        <taxon>Pseudomonadati</taxon>
        <taxon>Bacteroidota</taxon>
        <taxon>Flavobacteriia</taxon>
        <taxon>Flavobacteriales</taxon>
        <taxon>Flavobacteriaceae</taxon>
        <taxon>Flagellimonas</taxon>
    </lineage>
</organism>
<dbReference type="RefSeq" id="WP_138833125.1">
    <property type="nucleotide sequence ID" value="NZ_VCNI01000001.1"/>
</dbReference>
<feature type="domain" description="Protein FecR C-terminal" evidence="3">
    <location>
        <begin position="332"/>
        <end position="399"/>
    </location>
</feature>
<feature type="domain" description="FecR protein" evidence="2">
    <location>
        <begin position="192"/>
        <end position="285"/>
    </location>
</feature>
<dbReference type="PANTHER" id="PTHR30273:SF2">
    <property type="entry name" value="PROTEIN FECR"/>
    <property type="match status" value="1"/>
</dbReference>
<evidence type="ECO:0000256" key="1">
    <source>
        <dbReference type="SAM" id="Phobius"/>
    </source>
</evidence>
<feature type="transmembrane region" description="Helical" evidence="1">
    <location>
        <begin position="99"/>
        <end position="118"/>
    </location>
</feature>
<dbReference type="EMBL" id="VCNI01000001">
    <property type="protein sequence ID" value="TMU56551.1"/>
    <property type="molecule type" value="Genomic_DNA"/>
</dbReference>
<dbReference type="InterPro" id="IPR012373">
    <property type="entry name" value="Ferrdict_sens_TM"/>
</dbReference>
<dbReference type="Pfam" id="PF04773">
    <property type="entry name" value="FecR"/>
    <property type="match status" value="1"/>
</dbReference>
<keyword evidence="1" id="KW-0472">Membrane</keyword>
<dbReference type="InterPro" id="IPR032508">
    <property type="entry name" value="FecR_C"/>
</dbReference>
<dbReference type="Proteomes" id="UP000751614">
    <property type="component" value="Unassembled WGS sequence"/>
</dbReference>
<keyword evidence="1" id="KW-0812">Transmembrane</keyword>
<evidence type="ECO:0000259" key="3">
    <source>
        <dbReference type="Pfam" id="PF16344"/>
    </source>
</evidence>
<reference evidence="4 5" key="1">
    <citation type="submission" date="2019-05" db="EMBL/GenBank/DDBJ databases">
        <title>Flagellimonas sp. AsT0115, sp. nov., isolated from a marine red algae, Asparagopsis taxiformis.</title>
        <authorList>
            <person name="Kim J."/>
            <person name="Jeong S.E."/>
            <person name="Jeon C.O."/>
        </authorList>
    </citation>
    <scope>NUCLEOTIDE SEQUENCE [LARGE SCALE GENOMIC DNA]</scope>
    <source>
        <strain evidence="4 5">AsT0115</strain>
    </source>
</reference>
<name>A0ABY2WNI4_9FLAO</name>
<evidence type="ECO:0000313" key="5">
    <source>
        <dbReference type="Proteomes" id="UP000751614"/>
    </source>
</evidence>
<dbReference type="Gene3D" id="2.60.120.1440">
    <property type="match status" value="1"/>
</dbReference>
<dbReference type="InterPro" id="IPR006860">
    <property type="entry name" value="FecR"/>
</dbReference>
<evidence type="ECO:0000313" key="4">
    <source>
        <dbReference type="EMBL" id="TMU56551.1"/>
    </source>
</evidence>
<proteinExistence type="predicted"/>
<comment type="caution">
    <text evidence="4">The sequence shown here is derived from an EMBL/GenBank/DDBJ whole genome shotgun (WGS) entry which is preliminary data.</text>
</comment>
<dbReference type="Pfam" id="PF16344">
    <property type="entry name" value="FecR_C"/>
    <property type="match status" value="1"/>
</dbReference>
<dbReference type="Gene3D" id="3.55.50.30">
    <property type="match status" value="1"/>
</dbReference>
<sequence>MKYAHYTEEDFIKDEYFQKWVLNPDEMTSNFWENWMMANPEKKELVQNAIRFIQLMDFEEENLTDDDFDTIWQNVIQQRKDGENRIFIPRRSNGRKKGYVLKIAAVFIGLMGTAYMVYQSELFSKQEQLIESDTPVITLELEDGTIKVLDDTSSGIITNTKGNQVVNQKQNLLLYNNEGKQETERLTYNQLSVPYGKKFELVLSDGSHVFLNSGSKLRYPVRFLKDKPRDVYLDGEAYFSVEKDQARPFTVITDDMNTSVYGTEFNVSSYKNENNTSTVLVEGSVGVYKSNNLDGQKPITLVPGGRAVFKEGAIAVDQVNVQKYTAWTKGELFFVDDRFELILKELQRHFDVTIANEYHELDAKKFTGTFSKESLDQILRIFQEHTPFTYTINRDTNTIIINKEQEIM</sequence>
<keyword evidence="5" id="KW-1185">Reference proteome</keyword>
<keyword evidence="1" id="KW-1133">Transmembrane helix</keyword>
<accession>A0ABY2WNI4</accession>
<evidence type="ECO:0000259" key="2">
    <source>
        <dbReference type="Pfam" id="PF04773"/>
    </source>
</evidence>
<gene>
    <name evidence="4" type="ORF">FGG15_03150</name>
</gene>